<proteinExistence type="predicted"/>
<name>A0A9D4UGL7_ADICA</name>
<gene>
    <name evidence="1" type="ORF">GOP47_0018062</name>
</gene>
<accession>A0A9D4UGL7</accession>
<comment type="caution">
    <text evidence="1">The sequence shown here is derived from an EMBL/GenBank/DDBJ whole genome shotgun (WGS) entry which is preliminary data.</text>
</comment>
<reference evidence="1" key="1">
    <citation type="submission" date="2021-01" db="EMBL/GenBank/DDBJ databases">
        <title>Adiantum capillus-veneris genome.</title>
        <authorList>
            <person name="Fang Y."/>
            <person name="Liao Q."/>
        </authorList>
    </citation>
    <scope>NUCLEOTIDE SEQUENCE</scope>
    <source>
        <strain evidence="1">H3</strain>
        <tissue evidence="1">Leaf</tissue>
    </source>
</reference>
<evidence type="ECO:0000313" key="2">
    <source>
        <dbReference type="Proteomes" id="UP000886520"/>
    </source>
</evidence>
<dbReference type="Proteomes" id="UP000886520">
    <property type="component" value="Chromosome 17"/>
</dbReference>
<sequence>MLCKPLPLFGTDISLILGLRNRNLGSIGSLLLYLLVQEGEILMARNINKLLDIGIIGSLLLYLLVQEGEILMAKNINKLLDIGIIDEQQLHLLEDLML</sequence>
<protein>
    <submittedName>
        <fullName evidence="1">Uncharacterized protein</fullName>
    </submittedName>
</protein>
<evidence type="ECO:0000313" key="1">
    <source>
        <dbReference type="EMBL" id="KAI5067534.1"/>
    </source>
</evidence>
<dbReference type="EMBL" id="JABFUD020000017">
    <property type="protein sequence ID" value="KAI5067534.1"/>
    <property type="molecule type" value="Genomic_DNA"/>
</dbReference>
<dbReference type="AlphaFoldDB" id="A0A9D4UGL7"/>
<organism evidence="1 2">
    <name type="scientific">Adiantum capillus-veneris</name>
    <name type="common">Maidenhair fern</name>
    <dbReference type="NCBI Taxonomy" id="13818"/>
    <lineage>
        <taxon>Eukaryota</taxon>
        <taxon>Viridiplantae</taxon>
        <taxon>Streptophyta</taxon>
        <taxon>Embryophyta</taxon>
        <taxon>Tracheophyta</taxon>
        <taxon>Polypodiopsida</taxon>
        <taxon>Polypodiidae</taxon>
        <taxon>Polypodiales</taxon>
        <taxon>Pteridineae</taxon>
        <taxon>Pteridaceae</taxon>
        <taxon>Vittarioideae</taxon>
        <taxon>Adiantum</taxon>
    </lineage>
</organism>
<keyword evidence="2" id="KW-1185">Reference proteome</keyword>